<dbReference type="EMBL" id="UGRO01000002">
    <property type="protein sequence ID" value="SUA17170.1"/>
    <property type="molecule type" value="Genomic_DNA"/>
</dbReference>
<evidence type="ECO:0000313" key="4">
    <source>
        <dbReference type="Proteomes" id="UP000254193"/>
    </source>
</evidence>
<sequence>MSIFHPYFQQLSTEGFDGEEDVLWEDELTVKGNLVEVSLWAENENSLPTKTLDAFAAFLSELEKADDAARAALTEYLKRDSRYIDFHTEDTQTSRDAAKFVRTMQLTYISLWAESPAFAVMDYMPANMESDEILAVKLHLDGSIFSIDWES</sequence>
<dbReference type="RefSeq" id="WP_003708575.1">
    <property type="nucleotide sequence ID" value="NZ_CAUJPL010000001.1"/>
</dbReference>
<accession>A0A1V0DV82</accession>
<dbReference type="Proteomes" id="UP000191249">
    <property type="component" value="Chromosome"/>
</dbReference>
<organism evidence="2 4">
    <name type="scientific">Neisseria lactamica</name>
    <dbReference type="NCBI Taxonomy" id="486"/>
    <lineage>
        <taxon>Bacteria</taxon>
        <taxon>Pseudomonadati</taxon>
        <taxon>Pseudomonadota</taxon>
        <taxon>Betaproteobacteria</taxon>
        <taxon>Neisseriales</taxon>
        <taxon>Neisseriaceae</taxon>
        <taxon>Neisseria</taxon>
    </lineage>
</organism>
<evidence type="ECO:0000313" key="1">
    <source>
        <dbReference type="EMBL" id="ARB04918.1"/>
    </source>
</evidence>
<gene>
    <name evidence="1" type="ORF">B2G52_08505</name>
    <name evidence="2" type="ORF">NCTC10616_00832</name>
</gene>
<protein>
    <recommendedName>
        <fullName evidence="5">DUF2004 domain-containing protein</fullName>
    </recommendedName>
</protein>
<dbReference type="GeneID" id="61224268"/>
<reference evidence="2 4" key="2">
    <citation type="submission" date="2018-06" db="EMBL/GenBank/DDBJ databases">
        <authorList>
            <consortium name="Pathogen Informatics"/>
            <person name="Doyle S."/>
        </authorList>
    </citation>
    <scope>NUCLEOTIDE SEQUENCE [LARGE SCALE GENOMIC DNA]</scope>
    <source>
        <strain evidence="2 4">NCTC10616</strain>
    </source>
</reference>
<dbReference type="Proteomes" id="UP000254193">
    <property type="component" value="Unassembled WGS sequence"/>
</dbReference>
<dbReference type="EMBL" id="CP019894">
    <property type="protein sequence ID" value="ARB04918.1"/>
    <property type="molecule type" value="Genomic_DNA"/>
</dbReference>
<evidence type="ECO:0000313" key="2">
    <source>
        <dbReference type="EMBL" id="SUA17170.1"/>
    </source>
</evidence>
<proteinExistence type="predicted"/>
<evidence type="ECO:0000313" key="3">
    <source>
        <dbReference type="Proteomes" id="UP000191249"/>
    </source>
</evidence>
<evidence type="ECO:0008006" key="5">
    <source>
        <dbReference type="Google" id="ProtNLM"/>
    </source>
</evidence>
<name>A0A1V0DV82_NEILA</name>
<dbReference type="STRING" id="486.B2G52_08505"/>
<reference evidence="1 3" key="1">
    <citation type="submission" date="2017-03" db="EMBL/GenBank/DDBJ databases">
        <title>N. lactamica Y92-1009 whole genome sequence.</title>
        <authorList>
            <person name="Pandey A.K."/>
            <person name="Read R.C."/>
        </authorList>
    </citation>
    <scope>NUCLEOTIDE SEQUENCE [LARGE SCALE GENOMIC DNA]</scope>
    <source>
        <strain evidence="1 3">Y92-1009</strain>
    </source>
</reference>
<dbReference type="AlphaFoldDB" id="A0A1V0DV82"/>
<keyword evidence="4" id="KW-1185">Reference proteome</keyword>